<dbReference type="OrthoDB" id="3727682at2"/>
<dbReference type="PANTHER" id="PTHR44013:SF1">
    <property type="entry name" value="ZINC-TYPE ALCOHOL DEHYDROGENASE-LIKE PROTEIN C16A3.02C"/>
    <property type="match status" value="1"/>
</dbReference>
<dbReference type="SMART" id="SM00829">
    <property type="entry name" value="PKS_ER"/>
    <property type="match status" value="1"/>
</dbReference>
<organism evidence="2 3">
    <name type="scientific">Umezawaea tangerina</name>
    <dbReference type="NCBI Taxonomy" id="84725"/>
    <lineage>
        <taxon>Bacteria</taxon>
        <taxon>Bacillati</taxon>
        <taxon>Actinomycetota</taxon>
        <taxon>Actinomycetes</taxon>
        <taxon>Pseudonocardiales</taxon>
        <taxon>Pseudonocardiaceae</taxon>
        <taxon>Umezawaea</taxon>
    </lineage>
</organism>
<dbReference type="InterPro" id="IPR011032">
    <property type="entry name" value="GroES-like_sf"/>
</dbReference>
<dbReference type="PROSITE" id="PS01162">
    <property type="entry name" value="QOR_ZETA_CRYSTAL"/>
    <property type="match status" value="1"/>
</dbReference>
<dbReference type="InterPro" id="IPR020843">
    <property type="entry name" value="ER"/>
</dbReference>
<dbReference type="RefSeq" id="WP_106189206.1">
    <property type="nucleotide sequence ID" value="NZ_PVTF01000006.1"/>
</dbReference>
<dbReference type="GO" id="GO:0008270">
    <property type="term" value="F:zinc ion binding"/>
    <property type="evidence" value="ECO:0007669"/>
    <property type="project" value="InterPro"/>
</dbReference>
<accession>A0A2T0T4V3</accession>
<dbReference type="InterPro" id="IPR036291">
    <property type="entry name" value="NAD(P)-bd_dom_sf"/>
</dbReference>
<feature type="domain" description="Enoyl reductase (ER)" evidence="1">
    <location>
        <begin position="10"/>
        <end position="319"/>
    </location>
</feature>
<dbReference type="InterPro" id="IPR002364">
    <property type="entry name" value="Quin_OxRdtase/zeta-crystal_CS"/>
</dbReference>
<dbReference type="InterPro" id="IPR013154">
    <property type="entry name" value="ADH-like_N"/>
</dbReference>
<dbReference type="PANTHER" id="PTHR44013">
    <property type="entry name" value="ZINC-TYPE ALCOHOL DEHYDROGENASE-LIKE PROTEIN C16A3.02C"/>
    <property type="match status" value="1"/>
</dbReference>
<dbReference type="GO" id="GO:0016491">
    <property type="term" value="F:oxidoreductase activity"/>
    <property type="evidence" value="ECO:0007669"/>
    <property type="project" value="InterPro"/>
</dbReference>
<evidence type="ECO:0000259" key="1">
    <source>
        <dbReference type="SMART" id="SM00829"/>
    </source>
</evidence>
<comment type="caution">
    <text evidence="2">The sequence shown here is derived from an EMBL/GenBank/DDBJ whole genome shotgun (WGS) entry which is preliminary data.</text>
</comment>
<reference evidence="2 3" key="1">
    <citation type="submission" date="2018-03" db="EMBL/GenBank/DDBJ databases">
        <title>Genomic Encyclopedia of Archaeal and Bacterial Type Strains, Phase II (KMG-II): from individual species to whole genera.</title>
        <authorList>
            <person name="Goeker M."/>
        </authorList>
    </citation>
    <scope>NUCLEOTIDE SEQUENCE [LARGE SCALE GENOMIC DNA]</scope>
    <source>
        <strain evidence="2 3">DSM 44720</strain>
    </source>
</reference>
<name>A0A2T0T4V3_9PSEU</name>
<dbReference type="Gene3D" id="3.90.180.10">
    <property type="entry name" value="Medium-chain alcohol dehydrogenases, catalytic domain"/>
    <property type="match status" value="1"/>
</dbReference>
<keyword evidence="3" id="KW-1185">Reference proteome</keyword>
<dbReference type="AlphaFoldDB" id="A0A2T0T4V3"/>
<dbReference type="SUPFAM" id="SSF50129">
    <property type="entry name" value="GroES-like"/>
    <property type="match status" value="1"/>
</dbReference>
<dbReference type="Pfam" id="PF13602">
    <property type="entry name" value="ADH_zinc_N_2"/>
    <property type="match status" value="1"/>
</dbReference>
<dbReference type="EMBL" id="PVTF01000006">
    <property type="protein sequence ID" value="PRY40692.1"/>
    <property type="molecule type" value="Genomic_DNA"/>
</dbReference>
<dbReference type="Gene3D" id="3.40.50.720">
    <property type="entry name" value="NAD(P)-binding Rossmann-like Domain"/>
    <property type="match status" value="1"/>
</dbReference>
<protein>
    <submittedName>
        <fullName evidence="2">NADPH:quinone reductase-like Zn-dependent oxidoreductase</fullName>
    </submittedName>
</protein>
<sequence>MKAIVRDVYGSADVLELVDVDRPVAGDGEVLVRVRAAGVDPGVWHLMTGLPYPVRLVTGLRVPKDRSLGLDVAGVVEEVGPGVSRFAVGDEVFGTCGGSFAEYAVGAEDAFVAKPADLTFEQAAAVPVSACTALQGLRDTGRVRAGQDVLVIGAGGGVGAYAVQLAKAFGARVTGVCGPAKVDLVRSLGADAVVDYTREDLADGTRYDLVLDTAGNRTLAHLRRALTPKGTLVIVGGEEEGRLLRGMDRQLRGMVLSLVVGQRIRTFVASQPRADLELLRGHLEAGTVRPVIDRTYPLSATADAVRYLAQGHPTGKVVITV</sequence>
<proteinExistence type="predicted"/>
<dbReference type="Proteomes" id="UP000239494">
    <property type="component" value="Unassembled WGS sequence"/>
</dbReference>
<evidence type="ECO:0000313" key="3">
    <source>
        <dbReference type="Proteomes" id="UP000239494"/>
    </source>
</evidence>
<gene>
    <name evidence="2" type="ORF">CLV43_106433</name>
</gene>
<dbReference type="SUPFAM" id="SSF51735">
    <property type="entry name" value="NAD(P)-binding Rossmann-fold domains"/>
    <property type="match status" value="1"/>
</dbReference>
<dbReference type="CDD" id="cd08267">
    <property type="entry name" value="MDR1"/>
    <property type="match status" value="1"/>
</dbReference>
<dbReference type="Pfam" id="PF08240">
    <property type="entry name" value="ADH_N"/>
    <property type="match status" value="1"/>
</dbReference>
<evidence type="ECO:0000313" key="2">
    <source>
        <dbReference type="EMBL" id="PRY40692.1"/>
    </source>
</evidence>
<dbReference type="InterPro" id="IPR052733">
    <property type="entry name" value="Chloroplast_QOR"/>
</dbReference>